<dbReference type="EMBL" id="QEIN01000029">
    <property type="protein sequence ID" value="RCV60894.1"/>
    <property type="molecule type" value="Genomic_DNA"/>
</dbReference>
<proteinExistence type="predicted"/>
<gene>
    <name evidence="2" type="ORF">DEF24_05635</name>
</gene>
<comment type="caution">
    <text evidence="2">The sequence shown here is derived from an EMBL/GenBank/DDBJ whole genome shotgun (WGS) entry which is preliminary data.</text>
</comment>
<evidence type="ECO:0000313" key="2">
    <source>
        <dbReference type="EMBL" id="RCV60894.1"/>
    </source>
</evidence>
<feature type="region of interest" description="Disordered" evidence="1">
    <location>
        <begin position="87"/>
        <end position="125"/>
    </location>
</feature>
<organism evidence="2 3">
    <name type="scientific">Marinitenerispora sediminis</name>
    <dbReference type="NCBI Taxonomy" id="1931232"/>
    <lineage>
        <taxon>Bacteria</taxon>
        <taxon>Bacillati</taxon>
        <taxon>Actinomycetota</taxon>
        <taxon>Actinomycetes</taxon>
        <taxon>Streptosporangiales</taxon>
        <taxon>Nocardiopsidaceae</taxon>
        <taxon>Marinitenerispora</taxon>
    </lineage>
</organism>
<evidence type="ECO:0000256" key="1">
    <source>
        <dbReference type="SAM" id="MobiDB-lite"/>
    </source>
</evidence>
<accession>A0A368T9E6</accession>
<protein>
    <submittedName>
        <fullName evidence="2">Uncharacterized protein</fullName>
    </submittedName>
</protein>
<keyword evidence="3" id="KW-1185">Reference proteome</keyword>
<sequence>MLAVGDGVTPSSIGARVVTTLGWSGGYAELAVAAAAGVVHDAGTAVALTDAVAPGRGRRYRCWAPPAAWACSSSGWRAPPAPASWRARAANASCGPRPSSAPNPWTSLPPPDRPRRVAGATGGAGADAVLDGVGGAHGSAAV</sequence>
<dbReference type="AlphaFoldDB" id="A0A368T9E6"/>
<dbReference type="Proteomes" id="UP000253318">
    <property type="component" value="Unassembled WGS sequence"/>
</dbReference>
<evidence type="ECO:0000313" key="3">
    <source>
        <dbReference type="Proteomes" id="UP000253318"/>
    </source>
</evidence>
<name>A0A368T9E6_9ACTN</name>
<reference evidence="2 3" key="1">
    <citation type="submission" date="2018-04" db="EMBL/GenBank/DDBJ databases">
        <title>Novel actinobacteria from marine sediment.</title>
        <authorList>
            <person name="Ng Z.Y."/>
            <person name="Tan G.Y.A."/>
        </authorList>
    </citation>
    <scope>NUCLEOTIDE SEQUENCE [LARGE SCALE GENOMIC DNA]</scope>
    <source>
        <strain evidence="2 3">TPS81</strain>
    </source>
</reference>